<sequence length="139" mass="16008">MKWFRRRNAPWEVVGCETIAPVLMFDSEVDSLDEEIEFVYAEGVDTCRRYIFDFTSHTPSGIHCASAVLFARQQLLQQVEKRGFNVLLQEGWTLTLLRQGRRHRIQVDYTGRPGCVSGKLPPLRPPPFMALLEGQHIFS</sequence>
<reference evidence="1 2" key="1">
    <citation type="submission" date="2014-04" db="EMBL/GenBank/DDBJ databases">
        <authorList>
            <consortium name="DOE Joint Genome Institute"/>
            <person name="Kuo A."/>
            <person name="Kohler A."/>
            <person name="Nagy L.G."/>
            <person name="Floudas D."/>
            <person name="Copeland A."/>
            <person name="Barry K.W."/>
            <person name="Cichocki N."/>
            <person name="Veneault-Fourrey C."/>
            <person name="LaButti K."/>
            <person name="Lindquist E.A."/>
            <person name="Lipzen A."/>
            <person name="Lundell T."/>
            <person name="Morin E."/>
            <person name="Murat C."/>
            <person name="Sun H."/>
            <person name="Tunlid A."/>
            <person name="Henrissat B."/>
            <person name="Grigoriev I.V."/>
            <person name="Hibbett D.S."/>
            <person name="Martin F."/>
            <person name="Nordberg H.P."/>
            <person name="Cantor M.N."/>
            <person name="Hua S.X."/>
        </authorList>
    </citation>
    <scope>NUCLEOTIDE SEQUENCE [LARGE SCALE GENOMIC DNA]</scope>
    <source>
        <strain evidence="1 2">Foug A</strain>
    </source>
</reference>
<gene>
    <name evidence="1" type="ORF">SCLCIDRAFT_21324</name>
</gene>
<dbReference type="AlphaFoldDB" id="A0A0C3E2A8"/>
<organism evidence="1 2">
    <name type="scientific">Scleroderma citrinum Foug A</name>
    <dbReference type="NCBI Taxonomy" id="1036808"/>
    <lineage>
        <taxon>Eukaryota</taxon>
        <taxon>Fungi</taxon>
        <taxon>Dikarya</taxon>
        <taxon>Basidiomycota</taxon>
        <taxon>Agaricomycotina</taxon>
        <taxon>Agaricomycetes</taxon>
        <taxon>Agaricomycetidae</taxon>
        <taxon>Boletales</taxon>
        <taxon>Sclerodermatineae</taxon>
        <taxon>Sclerodermataceae</taxon>
        <taxon>Scleroderma</taxon>
    </lineage>
</organism>
<reference evidence="2" key="2">
    <citation type="submission" date="2015-01" db="EMBL/GenBank/DDBJ databases">
        <title>Evolutionary Origins and Diversification of the Mycorrhizal Mutualists.</title>
        <authorList>
            <consortium name="DOE Joint Genome Institute"/>
            <consortium name="Mycorrhizal Genomics Consortium"/>
            <person name="Kohler A."/>
            <person name="Kuo A."/>
            <person name="Nagy L.G."/>
            <person name="Floudas D."/>
            <person name="Copeland A."/>
            <person name="Barry K.W."/>
            <person name="Cichocki N."/>
            <person name="Veneault-Fourrey C."/>
            <person name="LaButti K."/>
            <person name="Lindquist E.A."/>
            <person name="Lipzen A."/>
            <person name="Lundell T."/>
            <person name="Morin E."/>
            <person name="Murat C."/>
            <person name="Riley R."/>
            <person name="Ohm R."/>
            <person name="Sun H."/>
            <person name="Tunlid A."/>
            <person name="Henrissat B."/>
            <person name="Grigoriev I.V."/>
            <person name="Hibbett D.S."/>
            <person name="Martin F."/>
        </authorList>
    </citation>
    <scope>NUCLEOTIDE SEQUENCE [LARGE SCALE GENOMIC DNA]</scope>
    <source>
        <strain evidence="2">Foug A</strain>
    </source>
</reference>
<dbReference type="Proteomes" id="UP000053989">
    <property type="component" value="Unassembled WGS sequence"/>
</dbReference>
<dbReference type="InParanoid" id="A0A0C3E2A8"/>
<name>A0A0C3E2A8_9AGAM</name>
<evidence type="ECO:0000313" key="2">
    <source>
        <dbReference type="Proteomes" id="UP000053989"/>
    </source>
</evidence>
<protein>
    <submittedName>
        <fullName evidence="1">Uncharacterized protein</fullName>
    </submittedName>
</protein>
<dbReference type="OrthoDB" id="3349961at2759"/>
<keyword evidence="2" id="KW-1185">Reference proteome</keyword>
<dbReference type="EMBL" id="KN822014">
    <property type="protein sequence ID" value="KIM66960.1"/>
    <property type="molecule type" value="Genomic_DNA"/>
</dbReference>
<evidence type="ECO:0000313" key="1">
    <source>
        <dbReference type="EMBL" id="KIM66960.1"/>
    </source>
</evidence>
<proteinExistence type="predicted"/>
<dbReference type="HOGENOM" id="CLU_141768_0_0_1"/>
<accession>A0A0C3E2A8</accession>